<feature type="transmembrane region" description="Helical" evidence="3">
    <location>
        <begin position="60"/>
        <end position="82"/>
    </location>
</feature>
<evidence type="ECO:0000313" key="5">
    <source>
        <dbReference type="Proteomes" id="UP000565078"/>
    </source>
</evidence>
<dbReference type="Pfam" id="PF01875">
    <property type="entry name" value="Memo"/>
    <property type="match status" value="1"/>
</dbReference>
<dbReference type="AlphaFoldDB" id="A0A7J4IUF5"/>
<dbReference type="EMBL" id="DUGC01000009">
    <property type="protein sequence ID" value="HIH09133.1"/>
    <property type="molecule type" value="Genomic_DNA"/>
</dbReference>
<comment type="caution">
    <text evidence="4">The sequence shown here is derived from an EMBL/GenBank/DDBJ whole genome shotgun (WGS) entry which is preliminary data.</text>
</comment>
<evidence type="ECO:0000256" key="2">
    <source>
        <dbReference type="HAMAP-Rule" id="MF_00055"/>
    </source>
</evidence>
<keyword evidence="3" id="KW-0472">Membrane</keyword>
<dbReference type="HAMAP" id="MF_00055">
    <property type="entry name" value="MEMO1"/>
    <property type="match status" value="1"/>
</dbReference>
<sequence>MERAYRESGNSGRKAAAAGKTRKSAVAGSFYPANKAELEKLITGLFAQAKKSKLTGKLKGIVVPHAGYIYSGVVAASAYLLLQQMEQEHPEKRKIIIIGPSHFVPFKGIGASGAKKWETPLGTAVTNEKGLPQRPKAHGQEHSIEVQVPFLQSVLKKFTITPIVYGNATAQEIARICGKLIDGNTIIIASSDLSHYYQYEDANDIDSVANKAIPALDIGKAAKAEACGIRGILALMLIAKKGKWKGKLLDYRNSGDTAGSKDSVVGYGAYAFYT</sequence>
<dbReference type="Proteomes" id="UP000565078">
    <property type="component" value="Unassembled WGS sequence"/>
</dbReference>
<organism evidence="4 5">
    <name type="scientific">Candidatus Iainarchaeum sp</name>
    <dbReference type="NCBI Taxonomy" id="3101447"/>
    <lineage>
        <taxon>Archaea</taxon>
        <taxon>Candidatus Iainarchaeota</taxon>
        <taxon>Candidatus Iainarchaeia</taxon>
        <taxon>Candidatus Iainarchaeales</taxon>
        <taxon>Candidatus Iainarchaeaceae</taxon>
        <taxon>Candidatus Iainarchaeum</taxon>
    </lineage>
</organism>
<dbReference type="NCBIfam" id="TIGR04336">
    <property type="entry name" value="AmmeMemoSam_B"/>
    <property type="match status" value="1"/>
</dbReference>
<evidence type="ECO:0000256" key="1">
    <source>
        <dbReference type="ARBA" id="ARBA00006315"/>
    </source>
</evidence>
<name>A0A7J4IUF5_9ARCH</name>
<dbReference type="InterPro" id="IPR002737">
    <property type="entry name" value="MEMO1_fam"/>
</dbReference>
<reference evidence="5" key="1">
    <citation type="journal article" date="2020" name="bioRxiv">
        <title>A rank-normalized archaeal taxonomy based on genome phylogeny resolves widespread incomplete and uneven classifications.</title>
        <authorList>
            <person name="Rinke C."/>
            <person name="Chuvochina M."/>
            <person name="Mussig A.J."/>
            <person name="Chaumeil P.-A."/>
            <person name="Waite D.W."/>
            <person name="Whitman W.B."/>
            <person name="Parks D.H."/>
            <person name="Hugenholtz P."/>
        </authorList>
    </citation>
    <scope>NUCLEOTIDE SEQUENCE [LARGE SCALE GENOMIC DNA]</scope>
</reference>
<protein>
    <recommendedName>
        <fullName evidence="2">MEMO1 family protein HA254_00520</fullName>
    </recommendedName>
</protein>
<accession>A0A7J4IUF5</accession>
<evidence type="ECO:0000256" key="3">
    <source>
        <dbReference type="SAM" id="Phobius"/>
    </source>
</evidence>
<dbReference type="Gene3D" id="3.40.830.10">
    <property type="entry name" value="LigB-like"/>
    <property type="match status" value="1"/>
</dbReference>
<gene>
    <name evidence="4" type="primary">amrB</name>
    <name evidence="4" type="ORF">HA254_00520</name>
</gene>
<evidence type="ECO:0000313" key="4">
    <source>
        <dbReference type="EMBL" id="HIH09133.1"/>
    </source>
</evidence>
<comment type="similarity">
    <text evidence="1 2">Belongs to the MEMO1 family.</text>
</comment>
<dbReference type="PANTHER" id="PTHR11060:SF0">
    <property type="entry name" value="PROTEIN MEMO1"/>
    <property type="match status" value="1"/>
</dbReference>
<keyword evidence="3" id="KW-1133">Transmembrane helix</keyword>
<dbReference type="CDD" id="cd07361">
    <property type="entry name" value="MEMO_like"/>
    <property type="match status" value="1"/>
</dbReference>
<dbReference type="PANTHER" id="PTHR11060">
    <property type="entry name" value="PROTEIN MEMO1"/>
    <property type="match status" value="1"/>
</dbReference>
<keyword evidence="3" id="KW-0812">Transmembrane</keyword>
<proteinExistence type="inferred from homology"/>